<name>A0A0R1XAF7_9LACO</name>
<evidence type="ECO:0000256" key="7">
    <source>
        <dbReference type="HAMAP-Rule" id="MF_00397"/>
    </source>
</evidence>
<dbReference type="STRING" id="1423782.FD32_GL000103"/>
<dbReference type="GO" id="GO:0046917">
    <property type="term" value="F:triphosphoribosyl-dephospho-CoA synthase activity"/>
    <property type="evidence" value="ECO:0007669"/>
    <property type="project" value="UniProtKB-UniRule"/>
</dbReference>
<keyword evidence="2 7" id="KW-0808">Transferase</keyword>
<evidence type="ECO:0000313" key="8">
    <source>
        <dbReference type="EMBL" id="KRM27144.1"/>
    </source>
</evidence>
<keyword evidence="5 7" id="KW-0067">ATP-binding</keyword>
<dbReference type="GO" id="GO:0005524">
    <property type="term" value="F:ATP binding"/>
    <property type="evidence" value="ECO:0007669"/>
    <property type="project" value="UniProtKB-KW"/>
</dbReference>
<comment type="catalytic activity">
    <reaction evidence="6">
        <text>apo-[citrate lyase ACP] + 2'-(5''-triphospho-alpha-D-ribosyl)-3'-dephospho-CoA = holo-[citrate lyase ACP] + diphosphate</text>
        <dbReference type="Rhea" id="RHEA:16333"/>
        <dbReference type="Rhea" id="RHEA-COMP:10157"/>
        <dbReference type="Rhea" id="RHEA-COMP:10158"/>
        <dbReference type="ChEBI" id="CHEBI:29999"/>
        <dbReference type="ChEBI" id="CHEBI:33019"/>
        <dbReference type="ChEBI" id="CHEBI:61378"/>
        <dbReference type="ChEBI" id="CHEBI:82683"/>
        <dbReference type="EC" id="2.7.7.61"/>
    </reaction>
</comment>
<dbReference type="EMBL" id="AZGM01000064">
    <property type="protein sequence ID" value="KRM27144.1"/>
    <property type="molecule type" value="Genomic_DNA"/>
</dbReference>
<dbReference type="RefSeq" id="WP_056962121.1">
    <property type="nucleotide sequence ID" value="NZ_AZGM01000064.1"/>
</dbReference>
<keyword evidence="4 7" id="KW-0547">Nucleotide-binding</keyword>
<dbReference type="NCBIfam" id="TIGR03124">
    <property type="entry name" value="citrate_citX"/>
    <property type="match status" value="1"/>
</dbReference>
<dbReference type="HAMAP" id="MF_00397">
    <property type="entry name" value="CitG"/>
    <property type="match status" value="1"/>
</dbReference>
<dbReference type="OrthoDB" id="114886at2"/>
<keyword evidence="9" id="KW-1185">Reference proteome</keyword>
<evidence type="ECO:0000313" key="9">
    <source>
        <dbReference type="Proteomes" id="UP000051412"/>
    </source>
</evidence>
<dbReference type="InterPro" id="IPR002736">
    <property type="entry name" value="CitG"/>
</dbReference>
<dbReference type="Pfam" id="PF01874">
    <property type="entry name" value="CitG"/>
    <property type="match status" value="1"/>
</dbReference>
<keyword evidence="3" id="KW-0548">Nucleotidyltransferase</keyword>
<evidence type="ECO:0000256" key="2">
    <source>
        <dbReference type="ARBA" id="ARBA00022679"/>
    </source>
</evidence>
<comment type="caution">
    <text evidence="8">The sequence shown here is derived from an EMBL/GenBank/DDBJ whole genome shotgun (WGS) entry which is preliminary data.</text>
</comment>
<proteinExistence type="inferred from homology"/>
<dbReference type="PATRIC" id="fig|1423782.4.peg.102"/>
<evidence type="ECO:0000256" key="4">
    <source>
        <dbReference type="ARBA" id="ARBA00022741"/>
    </source>
</evidence>
<sequence>MKNIFTNGEKQDIPAVLANKDHRAAVQRRLVADYPEMTVVAAKLNIPGPIKNNPAIKEFFIVGLNQLEHQWRQAGTLFYQKGQWLDAGTGPERFYLVKAAAPVVKAATTAFEEATASNRLFDLDVLVKENGQVRPLSRADSGQSARRCFVCGRPAKECGRSRRHSVAELQEAVNKLIVAALTAAHRSVVSDRLVQFAQRALLYEVMAWPKPGLVDPVEHGAHPDMDAFTFINSAVSLRRYLHQAAEVGMRANTDDYPLMFNELREFGKVAEQDMFAATRGVNTHKGAVFSLGILVMATAASWRKLGRVDLDDIQVVVKAALVDLVKDDLKKLPNAADETAGELQYRKYGLTGIRGEAQAGYPTVFQYGLPTMLETVGSWNTRIVQTLLTLARHTEDSTLIKRAGDPAILQWKDKQVDECLAAGGITTAAGRALLNDLEQEFSRRHLSLGGTADLIILTFFLTLVKEELANGLSNE</sequence>
<evidence type="ECO:0000256" key="3">
    <source>
        <dbReference type="ARBA" id="ARBA00022695"/>
    </source>
</evidence>
<dbReference type="PANTHER" id="PTHR30201">
    <property type="entry name" value="TRIPHOSPHORIBOSYL-DEPHOSPHO-COA SYNTHASE"/>
    <property type="match status" value="1"/>
</dbReference>
<dbReference type="EC" id="2.4.2.52" evidence="7"/>
<gene>
    <name evidence="7" type="primary">citG</name>
    <name evidence="8" type="ORF">FD32_GL000103</name>
</gene>
<evidence type="ECO:0000256" key="6">
    <source>
        <dbReference type="ARBA" id="ARBA00048574"/>
    </source>
</evidence>
<dbReference type="InterPro" id="IPR017551">
    <property type="entry name" value="TriPribosyl-deP-CoA_syn_CitG"/>
</dbReference>
<accession>A0A0R1XAF7</accession>
<dbReference type="Pfam" id="PF03802">
    <property type="entry name" value="CitX"/>
    <property type="match status" value="1"/>
</dbReference>
<dbReference type="Gene3D" id="1.10.4200.10">
    <property type="entry name" value="Triphosphoribosyl-dephospho-CoA protein"/>
    <property type="match status" value="1"/>
</dbReference>
<protein>
    <recommendedName>
        <fullName evidence="7">Probable 2-(5''-triphosphoribosyl)-3'-dephosphocoenzyme-A synthase</fullName>
        <shortName evidence="7">2-(5''-triphosphoribosyl)-3'-dephospho-CoA synthase</shortName>
        <ecNumber evidence="7">2.4.2.52</ecNumber>
    </recommendedName>
</protein>
<comment type="catalytic activity">
    <reaction evidence="1 7">
        <text>3'-dephospho-CoA + ATP = 2'-(5''-triphospho-alpha-D-ribosyl)-3'-dephospho-CoA + adenine</text>
        <dbReference type="Rhea" id="RHEA:15117"/>
        <dbReference type="ChEBI" id="CHEBI:16708"/>
        <dbReference type="ChEBI" id="CHEBI:30616"/>
        <dbReference type="ChEBI" id="CHEBI:57328"/>
        <dbReference type="ChEBI" id="CHEBI:61378"/>
        <dbReference type="EC" id="2.4.2.52"/>
    </reaction>
</comment>
<organism evidence="8 9">
    <name type="scientific">Limosilactobacillus panis DSM 6035</name>
    <dbReference type="NCBI Taxonomy" id="1423782"/>
    <lineage>
        <taxon>Bacteria</taxon>
        <taxon>Bacillati</taxon>
        <taxon>Bacillota</taxon>
        <taxon>Bacilli</taxon>
        <taxon>Lactobacillales</taxon>
        <taxon>Lactobacillaceae</taxon>
        <taxon>Limosilactobacillus</taxon>
    </lineage>
</organism>
<dbReference type="GO" id="GO:0051191">
    <property type="term" value="P:prosthetic group biosynthetic process"/>
    <property type="evidence" value="ECO:0007669"/>
    <property type="project" value="InterPro"/>
</dbReference>
<dbReference type="PANTHER" id="PTHR30201:SF2">
    <property type="entry name" value="2-(5''-TRIPHOSPHORIBOSYL)-3'-DEPHOSPHOCOENZYME-A SYNTHASE"/>
    <property type="match status" value="1"/>
</dbReference>
<comment type="similarity">
    <text evidence="7">Belongs to the CitG/MdcB family.</text>
</comment>
<dbReference type="AlphaFoldDB" id="A0A0R1XAF7"/>
<evidence type="ECO:0000256" key="5">
    <source>
        <dbReference type="ARBA" id="ARBA00022840"/>
    </source>
</evidence>
<evidence type="ECO:0000256" key="1">
    <source>
        <dbReference type="ARBA" id="ARBA00001210"/>
    </source>
</evidence>
<dbReference type="NCBIfam" id="TIGR03125">
    <property type="entry name" value="citrate_citG"/>
    <property type="match status" value="1"/>
</dbReference>
<dbReference type="InterPro" id="IPR005551">
    <property type="entry name" value="CitX"/>
</dbReference>
<dbReference type="Proteomes" id="UP000051412">
    <property type="component" value="Unassembled WGS sequence"/>
</dbReference>
<reference evidence="8 9" key="1">
    <citation type="journal article" date="2015" name="Genome Announc.">
        <title>Expanding the biotechnology potential of lactobacilli through comparative genomics of 213 strains and associated genera.</title>
        <authorList>
            <person name="Sun Z."/>
            <person name="Harris H.M."/>
            <person name="McCann A."/>
            <person name="Guo C."/>
            <person name="Argimon S."/>
            <person name="Zhang W."/>
            <person name="Yang X."/>
            <person name="Jeffery I.B."/>
            <person name="Cooney J.C."/>
            <person name="Kagawa T.F."/>
            <person name="Liu W."/>
            <person name="Song Y."/>
            <person name="Salvetti E."/>
            <person name="Wrobel A."/>
            <person name="Rasinkangas P."/>
            <person name="Parkhill J."/>
            <person name="Rea M.C."/>
            <person name="O'Sullivan O."/>
            <person name="Ritari J."/>
            <person name="Douillard F.P."/>
            <person name="Paul Ross R."/>
            <person name="Yang R."/>
            <person name="Briner A.E."/>
            <person name="Felis G.E."/>
            <person name="de Vos W.M."/>
            <person name="Barrangou R."/>
            <person name="Klaenhammer T.R."/>
            <person name="Caufield P.W."/>
            <person name="Cui Y."/>
            <person name="Zhang H."/>
            <person name="O'Toole P.W."/>
        </authorList>
    </citation>
    <scope>NUCLEOTIDE SEQUENCE [LARGE SCALE GENOMIC DNA]</scope>
    <source>
        <strain evidence="8 9">DSM 6035</strain>
    </source>
</reference>
<dbReference type="GO" id="GO:0050519">
    <property type="term" value="F:holo-citrate lyase synthase activity"/>
    <property type="evidence" value="ECO:0007669"/>
    <property type="project" value="UniProtKB-EC"/>
</dbReference>